<dbReference type="InterPro" id="IPR027417">
    <property type="entry name" value="P-loop_NTPase"/>
</dbReference>
<name>A0A8I1LVI7_PAEPO</name>
<reference evidence="1" key="1">
    <citation type="submission" date="2020-12" db="EMBL/GenBank/DDBJ databases">
        <title>Paenibacillus polymyxa LMG 27872: a double-edged sword.</title>
        <authorList>
            <person name="Langendries S."/>
            <person name="Garcia Mendez S."/>
            <person name="Beirinckx S."/>
            <person name="Viaene T."/>
            <person name="Baeyen S."/>
            <person name="Goeminne G."/>
            <person name="Willems A."/>
            <person name="Debode J."/>
            <person name="Goormachtig S."/>
        </authorList>
    </citation>
    <scope>NUCLEOTIDE SEQUENCE</scope>
    <source>
        <strain evidence="1">LMG 27872</strain>
    </source>
</reference>
<dbReference type="NCBIfam" id="TIGR04066">
    <property type="entry name" value="nat_prod_clost"/>
    <property type="match status" value="1"/>
</dbReference>
<evidence type="ECO:0000313" key="1">
    <source>
        <dbReference type="EMBL" id="MBM0635108.1"/>
    </source>
</evidence>
<dbReference type="AlphaFoldDB" id="A0A8I1LVI7"/>
<accession>A0A8I1LVI7</accession>
<dbReference type="InterPro" id="IPR023823">
    <property type="entry name" value="CHP04066_peptide_maturation"/>
</dbReference>
<proteinExistence type="predicted"/>
<comment type="caution">
    <text evidence="1">The sequence shown here is derived from an EMBL/GenBank/DDBJ whole genome shotgun (WGS) entry which is preliminary data.</text>
</comment>
<evidence type="ECO:0000313" key="2">
    <source>
        <dbReference type="Proteomes" id="UP000650605"/>
    </source>
</evidence>
<gene>
    <name evidence="1" type="ORF">JDW19_18530</name>
</gene>
<sequence length="374" mass="42706">MTNKLIIFPFDYETIALVRNLNLLGSYEEVVLISFQGSGMIGKDACVTDKGEVTGFIVKPESCLEQEIERCDAILLVKSNFKLDVAEVYLPVIQKAGQLGKKVMCNFTLPDPCMEFIELCEEQDDKLILKNTFDVRTKDILPPDPGSVIHDFFTPVLFVLGLNERTHKLNLQFNLRQKLEAQGYRVSQITSNGCGELIGAHSFPQFMFESGMTETQKIIMFNRYLKKIEQSEKPDLILVGIPGGIVPFNNTFTNYFGVTSFLVSRAVRPDGLICCLHYDEYNIKYLEHVKQYMENRFSSSLLGYAICNNVFDSYSSSTVNMQYASVDHRFVEEKKQEFSNYSVPVLHLSNDEDINRLMKDILHYFSVDHHVAQL</sequence>
<protein>
    <submittedName>
        <fullName evidence="1">TIGR04066 family peptide maturation system protein</fullName>
    </submittedName>
</protein>
<dbReference type="Proteomes" id="UP000650605">
    <property type="component" value="Unassembled WGS sequence"/>
</dbReference>
<organism evidence="1 2">
    <name type="scientific">Paenibacillus polymyxa</name>
    <name type="common">Bacillus polymyxa</name>
    <dbReference type="NCBI Taxonomy" id="1406"/>
    <lineage>
        <taxon>Bacteria</taxon>
        <taxon>Bacillati</taxon>
        <taxon>Bacillota</taxon>
        <taxon>Bacilli</taxon>
        <taxon>Bacillales</taxon>
        <taxon>Paenibacillaceae</taxon>
        <taxon>Paenibacillus</taxon>
    </lineage>
</organism>
<dbReference type="Gene3D" id="3.40.50.300">
    <property type="entry name" value="P-loop containing nucleotide triphosphate hydrolases"/>
    <property type="match status" value="1"/>
</dbReference>
<dbReference type="RefSeq" id="WP_165149188.1">
    <property type="nucleotide sequence ID" value="NZ_JAEHFQ010000011.1"/>
</dbReference>
<dbReference type="EMBL" id="JAEHFQ010000011">
    <property type="protein sequence ID" value="MBM0635108.1"/>
    <property type="molecule type" value="Genomic_DNA"/>
</dbReference>